<name>A0A177WF59_BATDL</name>
<dbReference type="InterPro" id="IPR000182">
    <property type="entry name" value="GNAT_dom"/>
</dbReference>
<reference evidence="2 3" key="2">
    <citation type="submission" date="2016-05" db="EMBL/GenBank/DDBJ databases">
        <title>Lineage-specific infection strategies underlie the spectrum of fungal disease in amphibians.</title>
        <authorList>
            <person name="Cuomo C.A."/>
            <person name="Farrer R.A."/>
            <person name="James T."/>
            <person name="Longcore J."/>
            <person name="Birren B."/>
        </authorList>
    </citation>
    <scope>NUCLEOTIDE SEQUENCE [LARGE SCALE GENOMIC DNA]</scope>
    <source>
        <strain evidence="2 3">JEL423</strain>
    </source>
</reference>
<dbReference type="GO" id="GO:0008999">
    <property type="term" value="F:protein-N-terminal-alanine acetyltransferase activity"/>
    <property type="evidence" value="ECO:0007669"/>
    <property type="project" value="TreeGrafter"/>
</dbReference>
<feature type="domain" description="N-acetyltransferase" evidence="1">
    <location>
        <begin position="49"/>
        <end position="220"/>
    </location>
</feature>
<dbReference type="EMBL" id="DS022301">
    <property type="protein sequence ID" value="OAJ38392.1"/>
    <property type="molecule type" value="Genomic_DNA"/>
</dbReference>
<dbReference type="InterPro" id="IPR051908">
    <property type="entry name" value="Ribosomal_N-acetyltransferase"/>
</dbReference>
<reference evidence="2 3" key="1">
    <citation type="submission" date="2006-10" db="EMBL/GenBank/DDBJ databases">
        <title>The Genome Sequence of Batrachochytrium dendrobatidis JEL423.</title>
        <authorList>
            <consortium name="The Broad Institute Genome Sequencing Platform"/>
            <person name="Birren B."/>
            <person name="Lander E."/>
            <person name="Galagan J."/>
            <person name="Cuomo C."/>
            <person name="Devon K."/>
            <person name="Jaffe D."/>
            <person name="Butler J."/>
            <person name="Alvarez P."/>
            <person name="Gnerre S."/>
            <person name="Grabherr M."/>
            <person name="Kleber M."/>
            <person name="Mauceli E."/>
            <person name="Brockman W."/>
            <person name="Young S."/>
            <person name="LaButti K."/>
            <person name="Sykes S."/>
            <person name="DeCaprio D."/>
            <person name="Crawford M."/>
            <person name="Koehrsen M."/>
            <person name="Engels R."/>
            <person name="Montgomery P."/>
            <person name="Pearson M."/>
            <person name="Howarth C."/>
            <person name="Larson L."/>
            <person name="White J."/>
            <person name="O'Leary S."/>
            <person name="Kodira C."/>
            <person name="Zeng Q."/>
            <person name="Yandava C."/>
            <person name="Alvarado L."/>
            <person name="Longcore J."/>
            <person name="James T."/>
        </authorList>
    </citation>
    <scope>NUCLEOTIDE SEQUENCE [LARGE SCALE GENOMIC DNA]</scope>
    <source>
        <strain evidence="2 3">JEL423</strain>
    </source>
</reference>
<accession>A0A177WF59</accession>
<organism evidence="2 3">
    <name type="scientific">Batrachochytrium dendrobatidis (strain JEL423)</name>
    <dbReference type="NCBI Taxonomy" id="403673"/>
    <lineage>
        <taxon>Eukaryota</taxon>
        <taxon>Fungi</taxon>
        <taxon>Fungi incertae sedis</taxon>
        <taxon>Chytridiomycota</taxon>
        <taxon>Chytridiomycota incertae sedis</taxon>
        <taxon>Chytridiomycetes</taxon>
        <taxon>Rhizophydiales</taxon>
        <taxon>Rhizophydiales incertae sedis</taxon>
        <taxon>Batrachochytrium</taxon>
    </lineage>
</organism>
<dbReference type="SUPFAM" id="SSF55729">
    <property type="entry name" value="Acyl-CoA N-acyltransferases (Nat)"/>
    <property type="match status" value="1"/>
</dbReference>
<proteinExistence type="predicted"/>
<dbReference type="Gene3D" id="3.40.630.30">
    <property type="match status" value="1"/>
</dbReference>
<gene>
    <name evidence="2" type="ORF">BDEG_22332</name>
</gene>
<dbReference type="GO" id="GO:1990189">
    <property type="term" value="F:protein N-terminal-serine acetyltransferase activity"/>
    <property type="evidence" value="ECO:0007669"/>
    <property type="project" value="TreeGrafter"/>
</dbReference>
<dbReference type="eggNOG" id="ENOG502RYBC">
    <property type="taxonomic scope" value="Eukaryota"/>
</dbReference>
<dbReference type="Proteomes" id="UP000077115">
    <property type="component" value="Unassembled WGS sequence"/>
</dbReference>
<evidence type="ECO:0000313" key="2">
    <source>
        <dbReference type="EMBL" id="OAJ38392.1"/>
    </source>
</evidence>
<dbReference type="Pfam" id="PF13302">
    <property type="entry name" value="Acetyltransf_3"/>
    <property type="match status" value="1"/>
</dbReference>
<protein>
    <recommendedName>
        <fullName evidence="1">N-acetyltransferase domain-containing protein</fullName>
    </recommendedName>
</protein>
<dbReference type="InterPro" id="IPR016181">
    <property type="entry name" value="Acyl_CoA_acyltransferase"/>
</dbReference>
<dbReference type="PANTHER" id="PTHR43441">
    <property type="entry name" value="RIBOSOMAL-PROTEIN-SERINE ACETYLTRANSFERASE"/>
    <property type="match status" value="1"/>
</dbReference>
<dbReference type="OrthoDB" id="41238at2759"/>
<evidence type="ECO:0000259" key="1">
    <source>
        <dbReference type="PROSITE" id="PS51186"/>
    </source>
</evidence>
<dbReference type="PROSITE" id="PS51186">
    <property type="entry name" value="GNAT"/>
    <property type="match status" value="1"/>
</dbReference>
<dbReference type="PANTHER" id="PTHR43441:SF2">
    <property type="entry name" value="FAMILY ACETYLTRANSFERASE, PUTATIVE (AFU_ORTHOLOGUE AFUA_7G00850)-RELATED"/>
    <property type="match status" value="1"/>
</dbReference>
<dbReference type="VEuPathDB" id="FungiDB:BDEG_22332"/>
<sequence length="248" mass="28465">MTNQSIYSTTPCEYTGSCTSIAPCIIRGKRIQLVPIDATHLTQELISSFYIYSCTGNDLYKYMPSGPFTTKETYSTYLESWTTDPTKLMYMIQSIPTDSTQPIPIGIICYLEIRPSFHVVEIGHIWTAPQFQSQQIAFEATYLLTRFAIEYSHFLPDEFLSPDDPCVNGFARVEWKTHHLNVPSQKCALACGFQYEGTFKKHMRFKGMVRDTLWYSILNDNWLETKKSIEKRVSELKPLVLKTDSGSL</sequence>
<dbReference type="AlphaFoldDB" id="A0A177WF59"/>
<dbReference type="STRING" id="403673.A0A177WF59"/>
<evidence type="ECO:0000313" key="3">
    <source>
        <dbReference type="Proteomes" id="UP000077115"/>
    </source>
</evidence>